<accession>A0A7K3NHE5</accession>
<dbReference type="AlphaFoldDB" id="A0A7K3NHE5"/>
<evidence type="ECO:0000256" key="3">
    <source>
        <dbReference type="ARBA" id="ARBA00022989"/>
    </source>
</evidence>
<dbReference type="Gene3D" id="1.10.3720.10">
    <property type="entry name" value="MetI-like"/>
    <property type="match status" value="1"/>
</dbReference>
<dbReference type="Proteomes" id="UP000469724">
    <property type="component" value="Unassembled WGS sequence"/>
</dbReference>
<evidence type="ECO:0000313" key="7">
    <source>
        <dbReference type="EMBL" id="NDY55223.1"/>
    </source>
</evidence>
<dbReference type="GO" id="GO:0005886">
    <property type="term" value="C:plasma membrane"/>
    <property type="evidence" value="ECO:0007669"/>
    <property type="project" value="UniProtKB-SubCell"/>
</dbReference>
<keyword evidence="2 5" id="KW-0812">Transmembrane</keyword>
<name>A0A7K3NHE5_9BACT</name>
<dbReference type="InterPro" id="IPR000515">
    <property type="entry name" value="MetI-like"/>
</dbReference>
<dbReference type="EMBL" id="JAAGRQ010000002">
    <property type="protein sequence ID" value="NDY55223.1"/>
    <property type="molecule type" value="Genomic_DNA"/>
</dbReference>
<reference evidence="7 8" key="1">
    <citation type="submission" date="2020-02" db="EMBL/GenBank/DDBJ databases">
        <title>Comparative genomics of sulfur disproportionating microorganisms.</title>
        <authorList>
            <person name="Ward L.M."/>
            <person name="Bertran E."/>
            <person name="Johnston D.T."/>
        </authorList>
    </citation>
    <scope>NUCLEOTIDE SEQUENCE [LARGE SCALE GENOMIC DNA]</scope>
    <source>
        <strain evidence="7 8">DSM 3696</strain>
    </source>
</reference>
<dbReference type="SUPFAM" id="SSF161098">
    <property type="entry name" value="MetI-like"/>
    <property type="match status" value="1"/>
</dbReference>
<gene>
    <name evidence="7" type="ORF">G3N56_00490</name>
</gene>
<protein>
    <recommendedName>
        <fullName evidence="6">ABC transmembrane type-1 domain-containing protein</fullName>
    </recommendedName>
</protein>
<dbReference type="RefSeq" id="WP_163300281.1">
    <property type="nucleotide sequence ID" value="NZ_JAAGRQ010000002.1"/>
</dbReference>
<evidence type="ECO:0000313" key="8">
    <source>
        <dbReference type="Proteomes" id="UP000469724"/>
    </source>
</evidence>
<comment type="caution">
    <text evidence="7">The sequence shown here is derived from an EMBL/GenBank/DDBJ whole genome shotgun (WGS) entry which is preliminary data.</text>
</comment>
<keyword evidence="3 5" id="KW-1133">Transmembrane helix</keyword>
<feature type="transmembrane region" description="Helical" evidence="5">
    <location>
        <begin position="31"/>
        <end position="53"/>
    </location>
</feature>
<dbReference type="PANTHER" id="PTHR43496:SF1">
    <property type="entry name" value="POLYGALACTURONAN_RHAMNOGALACTURONAN TRANSPORT SYSTEM PERMEASE PROTEIN YTEP"/>
    <property type="match status" value="1"/>
</dbReference>
<proteinExistence type="predicted"/>
<dbReference type="GO" id="GO:0055085">
    <property type="term" value="P:transmembrane transport"/>
    <property type="evidence" value="ECO:0007669"/>
    <property type="project" value="InterPro"/>
</dbReference>
<comment type="subcellular location">
    <subcellularLocation>
        <location evidence="1">Cell membrane</location>
        <topology evidence="1">Multi-pass membrane protein</topology>
    </subcellularLocation>
</comment>
<dbReference type="PANTHER" id="PTHR43496">
    <property type="entry name" value="PROTEIN LPLB"/>
    <property type="match status" value="1"/>
</dbReference>
<evidence type="ECO:0000256" key="1">
    <source>
        <dbReference type="ARBA" id="ARBA00004651"/>
    </source>
</evidence>
<evidence type="ECO:0000256" key="2">
    <source>
        <dbReference type="ARBA" id="ARBA00022692"/>
    </source>
</evidence>
<dbReference type="InterPro" id="IPR035906">
    <property type="entry name" value="MetI-like_sf"/>
</dbReference>
<sequence>MSALTSVLSMGLATGVALYLAHTRLPGKRLIFGVLMLSIIAPPFVSSLVYIMLFGRRGLITRQLLGLNIDPYGWQGVALMQTAGFTAMAAPST</sequence>
<evidence type="ECO:0000256" key="5">
    <source>
        <dbReference type="SAM" id="Phobius"/>
    </source>
</evidence>
<organism evidence="7 8">
    <name type="scientific">Desulfolutivibrio sulfodismutans</name>
    <dbReference type="NCBI Taxonomy" id="63561"/>
    <lineage>
        <taxon>Bacteria</taxon>
        <taxon>Pseudomonadati</taxon>
        <taxon>Thermodesulfobacteriota</taxon>
        <taxon>Desulfovibrionia</taxon>
        <taxon>Desulfovibrionales</taxon>
        <taxon>Desulfovibrionaceae</taxon>
        <taxon>Desulfolutivibrio</taxon>
    </lineage>
</organism>
<evidence type="ECO:0000256" key="4">
    <source>
        <dbReference type="ARBA" id="ARBA00023136"/>
    </source>
</evidence>
<keyword evidence="8" id="KW-1185">Reference proteome</keyword>
<dbReference type="PROSITE" id="PS50928">
    <property type="entry name" value="ABC_TM1"/>
    <property type="match status" value="1"/>
</dbReference>
<feature type="domain" description="ABC transmembrane type-1" evidence="6">
    <location>
        <begin position="1"/>
        <end position="93"/>
    </location>
</feature>
<keyword evidence="4 5" id="KW-0472">Membrane</keyword>
<evidence type="ECO:0000259" key="6">
    <source>
        <dbReference type="PROSITE" id="PS50928"/>
    </source>
</evidence>